<reference evidence="2 3" key="1">
    <citation type="journal article" date="2019" name="Int. J. Syst. Evol. Microbiol.">
        <title>The Global Catalogue of Microorganisms (GCM) 10K type strain sequencing project: providing services to taxonomists for standard genome sequencing and annotation.</title>
        <authorList>
            <consortium name="The Broad Institute Genomics Platform"/>
            <consortium name="The Broad Institute Genome Sequencing Center for Infectious Disease"/>
            <person name="Wu L."/>
            <person name="Ma J."/>
        </authorList>
    </citation>
    <scope>NUCLEOTIDE SEQUENCE [LARGE SCALE GENOMIC DNA]</scope>
    <source>
        <strain evidence="2 3">LMG 29247</strain>
    </source>
</reference>
<gene>
    <name evidence="2" type="ORF">ACFQE6_13665</name>
</gene>
<evidence type="ECO:0000313" key="3">
    <source>
        <dbReference type="Proteomes" id="UP001596383"/>
    </source>
</evidence>
<protein>
    <recommendedName>
        <fullName evidence="4">C2H2-type domain-containing protein</fullName>
    </recommendedName>
</protein>
<name>A0ABD5SQK0_9EURY</name>
<dbReference type="AlphaFoldDB" id="A0ABD5SQK0"/>
<dbReference type="Proteomes" id="UP001596383">
    <property type="component" value="Unassembled WGS sequence"/>
</dbReference>
<dbReference type="EMBL" id="JBHSWV010000210">
    <property type="protein sequence ID" value="MFC6765996.1"/>
    <property type="molecule type" value="Genomic_DNA"/>
</dbReference>
<feature type="region of interest" description="Disordered" evidence="1">
    <location>
        <begin position="93"/>
        <end position="116"/>
    </location>
</feature>
<evidence type="ECO:0000313" key="2">
    <source>
        <dbReference type="EMBL" id="MFC6765996.1"/>
    </source>
</evidence>
<accession>A0ABD5SQK0</accession>
<evidence type="ECO:0000256" key="1">
    <source>
        <dbReference type="SAM" id="MobiDB-lite"/>
    </source>
</evidence>
<comment type="caution">
    <text evidence="2">The sequence shown here is derived from an EMBL/GenBank/DDBJ whole genome shotgun (WGS) entry which is preliminary data.</text>
</comment>
<feature type="compositionally biased region" description="Acidic residues" evidence="1">
    <location>
        <begin position="106"/>
        <end position="116"/>
    </location>
</feature>
<evidence type="ECO:0008006" key="4">
    <source>
        <dbReference type="Google" id="ProtNLM"/>
    </source>
</evidence>
<proteinExistence type="predicted"/>
<organism evidence="2 3">
    <name type="scientific">Natrinema soli</name>
    <dbReference type="NCBI Taxonomy" id="1930624"/>
    <lineage>
        <taxon>Archaea</taxon>
        <taxon>Methanobacteriati</taxon>
        <taxon>Methanobacteriota</taxon>
        <taxon>Stenosarchaea group</taxon>
        <taxon>Halobacteria</taxon>
        <taxon>Halobacteriales</taxon>
        <taxon>Natrialbaceae</taxon>
        <taxon>Natrinema</taxon>
    </lineage>
</organism>
<keyword evidence="3" id="KW-1185">Reference proteome</keyword>
<dbReference type="RefSeq" id="WP_273738985.1">
    <property type="nucleotide sequence ID" value="NZ_JAQIVI010000210.1"/>
</dbReference>
<sequence>MSVHTSTPPQSVECGQCGDQFQLPATSGSFCSPECHNDHRRQKRADDFFETLEHDHRFCSTCGRQVKTIEKPPELNSAGKSITDAAIGWQHRTEHGSLGQLSTNVQDDDDDDEPDVPDLDFEGGHDPVYVFEHGGDTYNVGTYRDFRNPLEPSIRADDPVKMGTVCCCGQTDHKHENETLRTRFPFTVAHYLAVATVTLRAEDKTDVRVDREQLFEAVLEGTATREALTQAVVIS</sequence>